<keyword evidence="4" id="KW-1185">Reference proteome</keyword>
<dbReference type="PROSITE" id="PS50102">
    <property type="entry name" value="RRM"/>
    <property type="match status" value="1"/>
</dbReference>
<reference evidence="3" key="1">
    <citation type="submission" date="2021-01" db="EMBL/GenBank/DDBJ databases">
        <authorList>
            <consortium name="Genoscope - CEA"/>
            <person name="William W."/>
        </authorList>
    </citation>
    <scope>NUCLEOTIDE SEQUENCE</scope>
</reference>
<dbReference type="InterPro" id="IPR000504">
    <property type="entry name" value="RRM_dom"/>
</dbReference>
<accession>A0A8S1LQ60</accession>
<name>A0A8S1LQ60_PARPR</name>
<dbReference type="Proteomes" id="UP000688137">
    <property type="component" value="Unassembled WGS sequence"/>
</dbReference>
<dbReference type="Pfam" id="PF00076">
    <property type="entry name" value="RRM_1"/>
    <property type="match status" value="1"/>
</dbReference>
<feature type="domain" description="RRM" evidence="2">
    <location>
        <begin position="13"/>
        <end position="104"/>
    </location>
</feature>
<dbReference type="OMA" id="INQWEDF"/>
<sequence length="312" mass="36418">MSQRKKKIEATPTRVALVCLKTTQNNIQINNQSLLKIFSQYGSISKILIFERGQLQTKVFIEYDEVDSAIDAIKSMNNTKILNQISCNVYHSRLKQLKLDTVPYTKGLDFTNPPSNTADQMESNEEQQEIVRINQWEDFQFDNNSTDEVSDEEEPQFSEEKMSDIITKLNQIDDEINKTIETKIVTALDKLQQNTMCIQVLITYDILNDMNFVIKLFCFFGQIKYLKQSQIYIYIKYGSNQQCQKAFQLLKDYLEIKIQYNFENVNGKLIQPDNIINYNSLDAIDDQSAIQELFQSYKIIKQQNNSLIQIKQ</sequence>
<evidence type="ECO:0000256" key="1">
    <source>
        <dbReference type="PROSITE-ProRule" id="PRU00176"/>
    </source>
</evidence>
<dbReference type="AlphaFoldDB" id="A0A8S1LQ60"/>
<gene>
    <name evidence="3" type="ORF">PPRIM_AZ9-3.1.T0420203</name>
</gene>
<organism evidence="3 4">
    <name type="scientific">Paramecium primaurelia</name>
    <dbReference type="NCBI Taxonomy" id="5886"/>
    <lineage>
        <taxon>Eukaryota</taxon>
        <taxon>Sar</taxon>
        <taxon>Alveolata</taxon>
        <taxon>Ciliophora</taxon>
        <taxon>Intramacronucleata</taxon>
        <taxon>Oligohymenophorea</taxon>
        <taxon>Peniculida</taxon>
        <taxon>Parameciidae</taxon>
        <taxon>Paramecium</taxon>
    </lineage>
</organism>
<proteinExistence type="predicted"/>
<dbReference type="EMBL" id="CAJJDM010000041">
    <property type="protein sequence ID" value="CAD8068525.1"/>
    <property type="molecule type" value="Genomic_DNA"/>
</dbReference>
<keyword evidence="1" id="KW-0694">RNA-binding</keyword>
<evidence type="ECO:0000313" key="4">
    <source>
        <dbReference type="Proteomes" id="UP000688137"/>
    </source>
</evidence>
<evidence type="ECO:0000313" key="3">
    <source>
        <dbReference type="EMBL" id="CAD8068525.1"/>
    </source>
</evidence>
<protein>
    <recommendedName>
        <fullName evidence="2">RRM domain-containing protein</fullName>
    </recommendedName>
</protein>
<comment type="caution">
    <text evidence="3">The sequence shown here is derived from an EMBL/GenBank/DDBJ whole genome shotgun (WGS) entry which is preliminary data.</text>
</comment>
<dbReference type="GO" id="GO:0003723">
    <property type="term" value="F:RNA binding"/>
    <property type="evidence" value="ECO:0007669"/>
    <property type="project" value="UniProtKB-UniRule"/>
</dbReference>
<evidence type="ECO:0000259" key="2">
    <source>
        <dbReference type="PROSITE" id="PS50102"/>
    </source>
</evidence>